<dbReference type="Proteomes" id="UP000012960">
    <property type="component" value="Unplaced"/>
</dbReference>
<dbReference type="Gramene" id="Ma08_t16060.1">
    <property type="protein sequence ID" value="Ma08_p16060.1"/>
    <property type="gene ID" value="Ma08_g16060"/>
</dbReference>
<dbReference type="EnsemblPlants" id="Ma08_t16060.1">
    <property type="protein sequence ID" value="Ma08_p16060.1"/>
    <property type="gene ID" value="Ma08_g16060"/>
</dbReference>
<organism evidence="2 3">
    <name type="scientific">Musa acuminata subsp. malaccensis</name>
    <name type="common">Wild banana</name>
    <name type="synonym">Musa malaccensis</name>
    <dbReference type="NCBI Taxonomy" id="214687"/>
    <lineage>
        <taxon>Eukaryota</taxon>
        <taxon>Viridiplantae</taxon>
        <taxon>Streptophyta</taxon>
        <taxon>Embryophyta</taxon>
        <taxon>Tracheophyta</taxon>
        <taxon>Spermatophyta</taxon>
        <taxon>Magnoliopsida</taxon>
        <taxon>Liliopsida</taxon>
        <taxon>Zingiberales</taxon>
        <taxon>Musaceae</taxon>
        <taxon>Musa</taxon>
    </lineage>
</organism>
<accession>A0A804K758</accession>
<reference evidence="1" key="1">
    <citation type="submission" date="2021-03" db="EMBL/GenBank/DDBJ databases">
        <authorList>
            <consortium name="Genoscope - CEA"/>
            <person name="William W."/>
        </authorList>
    </citation>
    <scope>NUCLEOTIDE SEQUENCE</scope>
    <source>
        <strain evidence="1">Doubled-haploid Pahang</strain>
    </source>
</reference>
<evidence type="ECO:0000313" key="1">
    <source>
        <dbReference type="EMBL" id="CAG1831704.1"/>
    </source>
</evidence>
<evidence type="ECO:0000313" key="2">
    <source>
        <dbReference type="EnsemblPlants" id="Ma08_p16060.1"/>
    </source>
</evidence>
<name>A0A804K758_MUSAM</name>
<keyword evidence="3" id="KW-1185">Reference proteome</keyword>
<evidence type="ECO:0000313" key="3">
    <source>
        <dbReference type="Proteomes" id="UP000012960"/>
    </source>
</evidence>
<proteinExistence type="predicted"/>
<protein>
    <submittedName>
        <fullName evidence="1">(wild Malaysian banana) hypothetical protein</fullName>
    </submittedName>
</protein>
<reference evidence="2" key="2">
    <citation type="submission" date="2021-05" db="UniProtKB">
        <authorList>
            <consortium name="EnsemblPlants"/>
        </authorList>
    </citation>
    <scope>IDENTIFICATION</scope>
    <source>
        <strain evidence="2">subsp. malaccensis</strain>
    </source>
</reference>
<dbReference type="AlphaFoldDB" id="A0A804K758"/>
<gene>
    <name evidence="1" type="ORF">GSMUA_349580.1</name>
</gene>
<dbReference type="InParanoid" id="A0A804K758"/>
<dbReference type="EMBL" id="HG996472">
    <property type="protein sequence ID" value="CAG1831704.1"/>
    <property type="molecule type" value="Genomic_DNA"/>
</dbReference>
<sequence length="36" mass="4308">MIKSSYKEFGGELPLQKNIERLLSYKVCLNYFFYKG</sequence>